<protein>
    <submittedName>
        <fullName evidence="1">Uncharacterized protein</fullName>
    </submittedName>
</protein>
<sequence>MGSISWMRGHVIARGSIRLSALLQLEQRNKVVCVARDMCPNLSYREIVNNVDSWYRHRFDGIGVRLEGV</sequence>
<comment type="caution">
    <text evidence="1">The sequence shown here is derived from an EMBL/GenBank/DDBJ whole genome shotgun (WGS) entry which is preliminary data.</text>
</comment>
<dbReference type="AlphaFoldDB" id="A0A0F9I3W4"/>
<dbReference type="EMBL" id="LAZR01022369">
    <property type="protein sequence ID" value="KKL82087.1"/>
    <property type="molecule type" value="Genomic_DNA"/>
</dbReference>
<gene>
    <name evidence="1" type="ORF">LCGC14_1988250</name>
</gene>
<name>A0A0F9I3W4_9ZZZZ</name>
<accession>A0A0F9I3W4</accession>
<proteinExistence type="predicted"/>
<evidence type="ECO:0000313" key="1">
    <source>
        <dbReference type="EMBL" id="KKL82087.1"/>
    </source>
</evidence>
<organism evidence="1">
    <name type="scientific">marine sediment metagenome</name>
    <dbReference type="NCBI Taxonomy" id="412755"/>
    <lineage>
        <taxon>unclassified sequences</taxon>
        <taxon>metagenomes</taxon>
        <taxon>ecological metagenomes</taxon>
    </lineage>
</organism>
<reference evidence="1" key="1">
    <citation type="journal article" date="2015" name="Nature">
        <title>Complex archaea that bridge the gap between prokaryotes and eukaryotes.</title>
        <authorList>
            <person name="Spang A."/>
            <person name="Saw J.H."/>
            <person name="Jorgensen S.L."/>
            <person name="Zaremba-Niedzwiedzka K."/>
            <person name="Martijn J."/>
            <person name="Lind A.E."/>
            <person name="van Eijk R."/>
            <person name="Schleper C."/>
            <person name="Guy L."/>
            <person name="Ettema T.J."/>
        </authorList>
    </citation>
    <scope>NUCLEOTIDE SEQUENCE</scope>
</reference>